<dbReference type="AlphaFoldDB" id="A0A7J6P7G2"/>
<feature type="chain" id="PRO_5029741650" description="Secreted protein" evidence="1">
    <location>
        <begin position="27"/>
        <end position="74"/>
    </location>
</feature>
<accession>A0A7J6P7G2</accession>
<reference evidence="2 3" key="1">
    <citation type="submission" date="2020-04" db="EMBL/GenBank/DDBJ databases">
        <title>Perkinsus olseni comparative genomics.</title>
        <authorList>
            <person name="Bogema D.R."/>
        </authorList>
    </citation>
    <scope>NUCLEOTIDE SEQUENCE [LARGE SCALE GENOMIC DNA]</scope>
    <source>
        <strain evidence="2">00978-12</strain>
    </source>
</reference>
<gene>
    <name evidence="2" type="ORF">FOZ60_015818</name>
</gene>
<feature type="signal peptide" evidence="1">
    <location>
        <begin position="1"/>
        <end position="26"/>
    </location>
</feature>
<evidence type="ECO:0000256" key="1">
    <source>
        <dbReference type="SAM" id="SignalP"/>
    </source>
</evidence>
<dbReference type="OrthoDB" id="2856554at2759"/>
<evidence type="ECO:0000313" key="3">
    <source>
        <dbReference type="Proteomes" id="UP000541610"/>
    </source>
</evidence>
<dbReference type="Proteomes" id="UP000541610">
    <property type="component" value="Unassembled WGS sequence"/>
</dbReference>
<protein>
    <recommendedName>
        <fullName evidence="4">Secreted protein</fullName>
    </recommendedName>
</protein>
<comment type="caution">
    <text evidence="2">The sequence shown here is derived from an EMBL/GenBank/DDBJ whole genome shotgun (WGS) entry which is preliminary data.</text>
</comment>
<sequence length="74" mass="8656">MYKGSFFPENLEISLLLLSPFMPVVAKESFGSPVPYAEPSWYTKGYSSPYYTQSHIDWRTRCREVRRGRRSCPT</sequence>
<evidence type="ECO:0000313" key="2">
    <source>
        <dbReference type="EMBL" id="KAF4691281.1"/>
    </source>
</evidence>
<dbReference type="EMBL" id="JABANP010000081">
    <property type="protein sequence ID" value="KAF4691281.1"/>
    <property type="molecule type" value="Genomic_DNA"/>
</dbReference>
<proteinExistence type="predicted"/>
<evidence type="ECO:0008006" key="4">
    <source>
        <dbReference type="Google" id="ProtNLM"/>
    </source>
</evidence>
<keyword evidence="1" id="KW-0732">Signal</keyword>
<name>A0A7J6P7G2_PEROL</name>
<organism evidence="2 3">
    <name type="scientific">Perkinsus olseni</name>
    <name type="common">Perkinsus atlanticus</name>
    <dbReference type="NCBI Taxonomy" id="32597"/>
    <lineage>
        <taxon>Eukaryota</taxon>
        <taxon>Sar</taxon>
        <taxon>Alveolata</taxon>
        <taxon>Perkinsozoa</taxon>
        <taxon>Perkinsea</taxon>
        <taxon>Perkinsida</taxon>
        <taxon>Perkinsidae</taxon>
        <taxon>Perkinsus</taxon>
    </lineage>
</organism>